<protein>
    <recommendedName>
        <fullName evidence="6">F5/8 type C domain-containing protein</fullName>
    </recommendedName>
</protein>
<sequence length="399" mass="44562">MKNRTIARFVGYILITLAACTEEKLQPIATDGTPPRPVQQAAVESQSGAVNITYQAPEGADLLYVEAECDLGGGRVVNAKSSFYKDFIRLEGFGDTATYDVKLYAVGRNLKRSTPVILQVKPLPPPIWGVFKSLDIQEDFGGLTLSFENIDSANITINVEALDSIGNWKLADVLYTSQKAGTFSVRGLKPVPQPFRIFVKDRWGNQSEVLATELTPLYEEQIDKGNFRELNMPGDPAWFGSTRVSYLWNNTWSGSGSGSGSWFRTDNGSGIPNHINFDMGVTAKLSRYIFWQRGTVSEHNLLYTAGSPREWEVWGSNNPDPQGSYDGWVKLMDCRIDKPSGLPIGNNAEEDIRVAAAGHEFRFPVDAPPVRYIRIRVNRTFQVTDYFWMSELSFFGQIQ</sequence>
<dbReference type="Pfam" id="PF16323">
    <property type="entry name" value="DUF4959"/>
    <property type="match status" value="1"/>
</dbReference>
<dbReference type="Proteomes" id="UP000199577">
    <property type="component" value="Unassembled WGS sequence"/>
</dbReference>
<dbReference type="Gene3D" id="2.60.120.260">
    <property type="entry name" value="Galactose-binding domain-like"/>
    <property type="match status" value="1"/>
</dbReference>
<evidence type="ECO:0000259" key="3">
    <source>
        <dbReference type="Pfam" id="PF17166"/>
    </source>
</evidence>
<evidence type="ECO:0000259" key="1">
    <source>
        <dbReference type="Pfam" id="PF16323"/>
    </source>
</evidence>
<accession>A0A1I1IGQ3</accession>
<dbReference type="AlphaFoldDB" id="A0A1I1IGQ3"/>
<dbReference type="RefSeq" id="WP_090973534.1">
    <property type="nucleotide sequence ID" value="NZ_FOLL01000008.1"/>
</dbReference>
<evidence type="ECO:0000313" key="4">
    <source>
        <dbReference type="EMBL" id="SFC32380.1"/>
    </source>
</evidence>
<reference evidence="5" key="1">
    <citation type="submission" date="2016-10" db="EMBL/GenBank/DDBJ databases">
        <authorList>
            <person name="Varghese N."/>
            <person name="Submissions S."/>
        </authorList>
    </citation>
    <scope>NUCLEOTIDE SEQUENCE [LARGE SCALE GENOMIC DNA]</scope>
    <source>
        <strain evidence="5">DSM 22900</strain>
    </source>
</reference>
<gene>
    <name evidence="4" type="ORF">SAMN05421747_108130</name>
</gene>
<dbReference type="InterPro" id="IPR033431">
    <property type="entry name" value="DUF5126"/>
</dbReference>
<feature type="domain" description="DUF5126" evidence="3">
    <location>
        <begin position="124"/>
        <end position="224"/>
    </location>
</feature>
<feature type="domain" description="DUF5000" evidence="2">
    <location>
        <begin position="259"/>
        <end position="396"/>
    </location>
</feature>
<dbReference type="InterPro" id="IPR032527">
    <property type="entry name" value="DUF4959"/>
</dbReference>
<name>A0A1I1IGQ3_9SPHI</name>
<dbReference type="InterPro" id="IPR032164">
    <property type="entry name" value="DUF5000"/>
</dbReference>
<proteinExistence type="predicted"/>
<dbReference type="EMBL" id="FOLL01000008">
    <property type="protein sequence ID" value="SFC32380.1"/>
    <property type="molecule type" value="Genomic_DNA"/>
</dbReference>
<evidence type="ECO:0000313" key="5">
    <source>
        <dbReference type="Proteomes" id="UP000199577"/>
    </source>
</evidence>
<dbReference type="Pfam" id="PF17166">
    <property type="entry name" value="DUF5126"/>
    <property type="match status" value="1"/>
</dbReference>
<dbReference type="OrthoDB" id="1312186at2"/>
<evidence type="ECO:0000259" key="2">
    <source>
        <dbReference type="Pfam" id="PF16391"/>
    </source>
</evidence>
<organism evidence="4 5">
    <name type="scientific">Parapedobacter composti</name>
    <dbReference type="NCBI Taxonomy" id="623281"/>
    <lineage>
        <taxon>Bacteria</taxon>
        <taxon>Pseudomonadati</taxon>
        <taxon>Bacteroidota</taxon>
        <taxon>Sphingobacteriia</taxon>
        <taxon>Sphingobacteriales</taxon>
        <taxon>Sphingobacteriaceae</taxon>
        <taxon>Parapedobacter</taxon>
    </lineage>
</organism>
<evidence type="ECO:0008006" key="6">
    <source>
        <dbReference type="Google" id="ProtNLM"/>
    </source>
</evidence>
<dbReference type="Pfam" id="PF16391">
    <property type="entry name" value="DUF5000"/>
    <property type="match status" value="1"/>
</dbReference>
<dbReference type="PROSITE" id="PS51257">
    <property type="entry name" value="PROKAR_LIPOPROTEIN"/>
    <property type="match status" value="1"/>
</dbReference>
<feature type="domain" description="DUF4959" evidence="1">
    <location>
        <begin position="19"/>
        <end position="122"/>
    </location>
</feature>
<keyword evidence="5" id="KW-1185">Reference proteome</keyword>
<dbReference type="STRING" id="623281.SAMN05421747_108130"/>